<gene>
    <name evidence="4" type="primary">LOC113515002</name>
</gene>
<feature type="region of interest" description="Disordered" evidence="1">
    <location>
        <begin position="674"/>
        <end position="693"/>
    </location>
</feature>
<dbReference type="Proteomes" id="UP001652740">
    <property type="component" value="Unplaced"/>
</dbReference>
<evidence type="ECO:0000256" key="1">
    <source>
        <dbReference type="SAM" id="MobiDB-lite"/>
    </source>
</evidence>
<evidence type="ECO:0000313" key="4">
    <source>
        <dbReference type="RefSeq" id="XP_026754916.2"/>
    </source>
</evidence>
<proteinExistence type="predicted"/>
<dbReference type="InterPro" id="IPR013243">
    <property type="entry name" value="SCA7_dom"/>
</dbReference>
<dbReference type="InParanoid" id="A0A6J1WRL8"/>
<feature type="region of interest" description="Disordered" evidence="1">
    <location>
        <begin position="321"/>
        <end position="350"/>
    </location>
</feature>
<dbReference type="GeneID" id="113515002"/>
<dbReference type="InterPro" id="IPR052237">
    <property type="entry name" value="Ataxin-7-like_regulator"/>
</dbReference>
<dbReference type="PROSITE" id="PS51505">
    <property type="entry name" value="SCA7"/>
    <property type="match status" value="1"/>
</dbReference>
<name>A0A6J1WRL8_GALME</name>
<dbReference type="Gene3D" id="6.10.140.670">
    <property type="match status" value="1"/>
</dbReference>
<accession>A0A6J1WRL8</accession>
<reference evidence="4" key="1">
    <citation type="submission" date="2025-08" db="UniProtKB">
        <authorList>
            <consortium name="RefSeq"/>
        </authorList>
    </citation>
    <scope>IDENTIFICATION</scope>
    <source>
        <tissue evidence="4">Whole larvae</tissue>
    </source>
</reference>
<dbReference type="AlphaFoldDB" id="A0A6J1WRL8"/>
<feature type="region of interest" description="Disordered" evidence="1">
    <location>
        <begin position="36"/>
        <end position="64"/>
    </location>
</feature>
<dbReference type="RefSeq" id="XP_026754916.2">
    <property type="nucleotide sequence ID" value="XM_026899115.3"/>
</dbReference>
<protein>
    <submittedName>
        <fullName evidence="4">Ataxin-7-like protein 1</fullName>
    </submittedName>
</protein>
<feature type="region of interest" description="Disordered" evidence="1">
    <location>
        <begin position="519"/>
        <end position="541"/>
    </location>
</feature>
<feature type="region of interest" description="Disordered" evidence="1">
    <location>
        <begin position="122"/>
        <end position="157"/>
    </location>
</feature>
<feature type="domain" description="SCA7" evidence="2">
    <location>
        <begin position="345"/>
        <end position="412"/>
    </location>
</feature>
<sequence length="712" mass="76515">MSGDFPFVAKIVSPVKCNEKPWNHWVSEIGHVSPRRDDEVFTSPAPVEKGGASARRSHDSHPYKVSDRARYRRAGLNRLKYESMSLHGLFPQMDNLNAAVCHMCGDIVKCSAAYRHLLDSHSGMDPLLPPPPPATTVRNRSRHKKEAPPPLPVDLMPVKMETSPVHNATAPLSRIVLPQPELQYLDEASTSSAVTGEVQVCVESGELPVVSIQDTEDLPLGENITDDIFAIMNSEGIQSADDITNAADWKNIIRDIGNMQEINFPQTTEPVQSQDLYGQIHAPNLSAYTLSDTDLSNIQFAPNTSPMLPSVIDANVHSTQALKPRASTPSTPSTKSQSRSKTSKTKFNLREYDPNKHCGVVTVENPKPCTRSLTCKAHALSLRRTVDGRSKPFDTLLAEHRASRDAGATAAAAATTAAAAPLVLHTPAPAPVPAAPPASVPLNLPPLLVNTIDLSTFNGLTAEQQVHVENIYESLLNVDDPNSVLPDTSSITSLLSQPLTTDPFIMPDDAEIPTTVPILSITPPVEPAPSARIDEKPDEGPPPLVPSDVCWYSSCPRPLALCTFNASHAGGAITLGKKFATVRSNIKSSLSRSQCKSTGGTNNYYYNQNALSLSKSVHMNASKTNKPEVRKLIVTCSATSSGNKEVQQTLSELFGGSEVRHTMNGHVGHMGLAGAAGHKPRSSGGSLKHSKRPSPAVLDLGFSLDVLADEKC</sequence>
<organism evidence="3 4">
    <name type="scientific">Galleria mellonella</name>
    <name type="common">Greater wax moth</name>
    <dbReference type="NCBI Taxonomy" id="7137"/>
    <lineage>
        <taxon>Eukaryota</taxon>
        <taxon>Metazoa</taxon>
        <taxon>Ecdysozoa</taxon>
        <taxon>Arthropoda</taxon>
        <taxon>Hexapoda</taxon>
        <taxon>Insecta</taxon>
        <taxon>Pterygota</taxon>
        <taxon>Neoptera</taxon>
        <taxon>Endopterygota</taxon>
        <taxon>Lepidoptera</taxon>
        <taxon>Glossata</taxon>
        <taxon>Ditrysia</taxon>
        <taxon>Pyraloidea</taxon>
        <taxon>Pyralidae</taxon>
        <taxon>Galleriinae</taxon>
        <taxon>Galleria</taxon>
    </lineage>
</organism>
<dbReference type="PANTHER" id="PTHR15117:SF24">
    <property type="entry name" value="SCA7 DOMAIN-CONTAINING PROTEIN"/>
    <property type="match status" value="1"/>
</dbReference>
<dbReference type="PANTHER" id="PTHR15117">
    <property type="entry name" value="ATAXIN 7 RELATED"/>
    <property type="match status" value="1"/>
</dbReference>
<keyword evidence="3" id="KW-1185">Reference proteome</keyword>
<evidence type="ECO:0000259" key="2">
    <source>
        <dbReference type="PROSITE" id="PS51505"/>
    </source>
</evidence>
<feature type="compositionally biased region" description="Low complexity" evidence="1">
    <location>
        <begin position="323"/>
        <end position="340"/>
    </location>
</feature>
<dbReference type="KEGG" id="gmw:113515002"/>
<evidence type="ECO:0000313" key="3">
    <source>
        <dbReference type="Proteomes" id="UP001652740"/>
    </source>
</evidence>
<dbReference type="Pfam" id="PF08313">
    <property type="entry name" value="SCA7"/>
    <property type="match status" value="1"/>
</dbReference>